<reference evidence="2" key="1">
    <citation type="journal article" date="2022" name="Int. J. Mol. Sci.">
        <title>Draft Genome of Tanacetum Coccineum: Genomic Comparison of Closely Related Tanacetum-Family Plants.</title>
        <authorList>
            <person name="Yamashiro T."/>
            <person name="Shiraishi A."/>
            <person name="Nakayama K."/>
            <person name="Satake H."/>
        </authorList>
    </citation>
    <scope>NUCLEOTIDE SEQUENCE</scope>
</reference>
<organism evidence="2 3">
    <name type="scientific">Tanacetum coccineum</name>
    <dbReference type="NCBI Taxonomy" id="301880"/>
    <lineage>
        <taxon>Eukaryota</taxon>
        <taxon>Viridiplantae</taxon>
        <taxon>Streptophyta</taxon>
        <taxon>Embryophyta</taxon>
        <taxon>Tracheophyta</taxon>
        <taxon>Spermatophyta</taxon>
        <taxon>Magnoliopsida</taxon>
        <taxon>eudicotyledons</taxon>
        <taxon>Gunneridae</taxon>
        <taxon>Pentapetalae</taxon>
        <taxon>asterids</taxon>
        <taxon>campanulids</taxon>
        <taxon>Asterales</taxon>
        <taxon>Asteraceae</taxon>
        <taxon>Asteroideae</taxon>
        <taxon>Anthemideae</taxon>
        <taxon>Anthemidinae</taxon>
        <taxon>Tanacetum</taxon>
    </lineage>
</organism>
<feature type="region of interest" description="Disordered" evidence="1">
    <location>
        <begin position="1"/>
        <end position="26"/>
    </location>
</feature>
<dbReference type="PANTHER" id="PTHR11439">
    <property type="entry name" value="GAG-POL-RELATED RETROTRANSPOSON"/>
    <property type="match status" value="1"/>
</dbReference>
<gene>
    <name evidence="2" type="ORF">Tco_1004522</name>
</gene>
<proteinExistence type="predicted"/>
<evidence type="ECO:0000313" key="2">
    <source>
        <dbReference type="EMBL" id="GJT60989.1"/>
    </source>
</evidence>
<evidence type="ECO:0000256" key="1">
    <source>
        <dbReference type="SAM" id="MobiDB-lite"/>
    </source>
</evidence>
<keyword evidence="3" id="KW-1185">Reference proteome</keyword>
<dbReference type="EMBL" id="BQNB010017249">
    <property type="protein sequence ID" value="GJT60989.1"/>
    <property type="molecule type" value="Genomic_DNA"/>
</dbReference>
<reference evidence="2" key="2">
    <citation type="submission" date="2022-01" db="EMBL/GenBank/DDBJ databases">
        <authorList>
            <person name="Yamashiro T."/>
            <person name="Shiraishi A."/>
            <person name="Satake H."/>
            <person name="Nakayama K."/>
        </authorList>
    </citation>
    <scope>NUCLEOTIDE SEQUENCE</scope>
</reference>
<comment type="caution">
    <text evidence="2">The sequence shown here is derived from an EMBL/GenBank/DDBJ whole genome shotgun (WGS) entry which is preliminary data.</text>
</comment>
<accession>A0ABQ5FCR3</accession>
<feature type="compositionally biased region" description="Polar residues" evidence="1">
    <location>
        <begin position="15"/>
        <end position="24"/>
    </location>
</feature>
<name>A0ABQ5FCR3_9ASTR</name>
<sequence>MDASKHGSILMQPNVDLSKTQGPSTPAEVKQMKGVPYALAIGSIMYAIRCTRLDVAFSQNLTSRYQHNPRENHWTDVENILKYLQNTKDMFLVYGGDSSNKLSFTCYTDTEVEYIAASEAAMEAIWIRKFIYGLGVVPNNDRPMDMYCDNTGAITIAVESGV</sequence>
<evidence type="ECO:0008006" key="4">
    <source>
        <dbReference type="Google" id="ProtNLM"/>
    </source>
</evidence>
<protein>
    <recommendedName>
        <fullName evidence="4">Retrotransposon protein, putative, Ty1-copia subclass</fullName>
    </recommendedName>
</protein>
<evidence type="ECO:0000313" key="3">
    <source>
        <dbReference type="Proteomes" id="UP001151760"/>
    </source>
</evidence>
<dbReference type="Proteomes" id="UP001151760">
    <property type="component" value="Unassembled WGS sequence"/>
</dbReference>
<dbReference type="PANTHER" id="PTHR11439:SF467">
    <property type="entry name" value="INTEGRASE CATALYTIC DOMAIN-CONTAINING PROTEIN"/>
    <property type="match status" value="1"/>
</dbReference>